<keyword evidence="12" id="KW-1185">Reference proteome</keyword>
<dbReference type="Pfam" id="PF20451">
    <property type="entry name" value="Calmod_bind_M"/>
    <property type="match status" value="1"/>
</dbReference>
<evidence type="ECO:0000313" key="11">
    <source>
        <dbReference type="EMBL" id="KAK6916875.1"/>
    </source>
</evidence>
<dbReference type="Pfam" id="PF20452">
    <property type="entry name" value="Calmod_bind_C"/>
    <property type="match status" value="1"/>
</dbReference>
<dbReference type="EMBL" id="JBAMMX010000023">
    <property type="protein sequence ID" value="KAK6916875.1"/>
    <property type="molecule type" value="Genomic_DNA"/>
</dbReference>
<dbReference type="GO" id="GO:0043565">
    <property type="term" value="F:sequence-specific DNA binding"/>
    <property type="evidence" value="ECO:0007669"/>
    <property type="project" value="TreeGrafter"/>
</dbReference>
<keyword evidence="4" id="KW-0238">DNA-binding</keyword>
<sequence>MFYACQYVIRFFPAQNDFLESRSWELQFVGNLQSTYFTAAELEQKIVNTWELSSLTLWIRSRKFRLGARIVQSSAQGFQVREASSGAFTVKDHHGNFNLSLSAYKKHYPPALDDEIWHVEGIAKDGSSHSKLESSGIRTVQDFLQFWSIDLISLRRIFDGNTSDRKWEKIVGHAKTCELNDQFFMYKASQTDAVIFNYIYKVVGAMCDGQILHFDELSMSQKRMVEDLKWKAYNKRTELLPFEPEYLMPLSNLEALPRTGELLGLLPLGFRFSYQDQIDTQLSINSPTNSNFYDCDFEVPQLEETNGPQLHGFPHLQVFTATAGISSILVDSFSGFPNNEEFR</sequence>
<dbReference type="GO" id="GO:0005634">
    <property type="term" value="C:nucleus"/>
    <property type="evidence" value="ECO:0007669"/>
    <property type="project" value="UniProtKB-SubCell"/>
</dbReference>
<dbReference type="GO" id="GO:0005516">
    <property type="term" value="F:calmodulin binding"/>
    <property type="evidence" value="ECO:0007669"/>
    <property type="project" value="InterPro"/>
</dbReference>
<evidence type="ECO:0000256" key="6">
    <source>
        <dbReference type="ARBA" id="ARBA00023163"/>
    </source>
</evidence>
<dbReference type="GO" id="GO:0080142">
    <property type="term" value="P:regulation of salicylic acid biosynthetic process"/>
    <property type="evidence" value="ECO:0007669"/>
    <property type="project" value="TreeGrafter"/>
</dbReference>
<reference evidence="11 12" key="1">
    <citation type="submission" date="2023-12" db="EMBL/GenBank/DDBJ databases">
        <title>A high-quality genome assembly for Dillenia turbinata (Dilleniales).</title>
        <authorList>
            <person name="Chanderbali A."/>
        </authorList>
    </citation>
    <scope>NUCLEOTIDE SEQUENCE [LARGE SCALE GENOMIC DNA]</scope>
    <source>
        <strain evidence="11">LSX21</strain>
        <tissue evidence="11">Leaf</tissue>
    </source>
</reference>
<evidence type="ECO:0000256" key="3">
    <source>
        <dbReference type="ARBA" id="ARBA00023015"/>
    </source>
</evidence>
<dbReference type="InterPro" id="IPR012416">
    <property type="entry name" value="CBP60"/>
</dbReference>
<dbReference type="InterPro" id="IPR046830">
    <property type="entry name" value="Calmod_bind_M"/>
</dbReference>
<evidence type="ECO:0000256" key="4">
    <source>
        <dbReference type="ARBA" id="ARBA00023125"/>
    </source>
</evidence>
<name>A0AAN8YYG5_9MAGN</name>
<keyword evidence="3" id="KW-0805">Transcription regulation</keyword>
<accession>A0AAN8YYG5</accession>
<keyword evidence="6" id="KW-0804">Transcription</keyword>
<comment type="similarity">
    <text evidence="2">Belongs to the plant ACBP60 protein family.</text>
</comment>
<protein>
    <submittedName>
        <fullName evidence="11">Calmodulin binding protein, C-terminal domain</fullName>
    </submittedName>
</protein>
<gene>
    <name evidence="11" type="ORF">RJ641_017626</name>
</gene>
<proteinExistence type="inferred from homology"/>
<feature type="domain" description="Calmodulin binding protein-like N-terminal" evidence="8">
    <location>
        <begin position="57"/>
        <end position="93"/>
    </location>
</feature>
<dbReference type="GO" id="GO:0003700">
    <property type="term" value="F:DNA-binding transcription factor activity"/>
    <property type="evidence" value="ECO:0007669"/>
    <property type="project" value="TreeGrafter"/>
</dbReference>
<keyword evidence="5" id="KW-0010">Activator</keyword>
<evidence type="ECO:0000256" key="7">
    <source>
        <dbReference type="ARBA" id="ARBA00023242"/>
    </source>
</evidence>
<keyword evidence="7" id="KW-0539">Nucleus</keyword>
<dbReference type="PANTHER" id="PTHR31713:SF43">
    <property type="entry name" value="CALMODULIN-BINDING PROTEIN 60 G"/>
    <property type="match status" value="1"/>
</dbReference>
<evidence type="ECO:0000256" key="1">
    <source>
        <dbReference type="ARBA" id="ARBA00004123"/>
    </source>
</evidence>
<dbReference type="InterPro" id="IPR046829">
    <property type="entry name" value="Calmod_bind_C"/>
</dbReference>
<feature type="domain" description="Calmodulin binding protein C-terminal" evidence="10">
    <location>
        <begin position="184"/>
        <end position="239"/>
    </location>
</feature>
<evidence type="ECO:0000259" key="8">
    <source>
        <dbReference type="Pfam" id="PF07887"/>
    </source>
</evidence>
<evidence type="ECO:0000256" key="2">
    <source>
        <dbReference type="ARBA" id="ARBA00007214"/>
    </source>
</evidence>
<dbReference type="AlphaFoldDB" id="A0AAN8YYG5"/>
<feature type="domain" description="Calmodulin binding protein central" evidence="9">
    <location>
        <begin position="111"/>
        <end position="177"/>
    </location>
</feature>
<evidence type="ECO:0000259" key="9">
    <source>
        <dbReference type="Pfam" id="PF20451"/>
    </source>
</evidence>
<dbReference type="PANTHER" id="PTHR31713">
    <property type="entry name" value="OS02G0177800 PROTEIN"/>
    <property type="match status" value="1"/>
</dbReference>
<comment type="caution">
    <text evidence="11">The sequence shown here is derived from an EMBL/GenBank/DDBJ whole genome shotgun (WGS) entry which is preliminary data.</text>
</comment>
<dbReference type="Proteomes" id="UP001370490">
    <property type="component" value="Unassembled WGS sequence"/>
</dbReference>
<evidence type="ECO:0000256" key="5">
    <source>
        <dbReference type="ARBA" id="ARBA00023159"/>
    </source>
</evidence>
<comment type="subcellular location">
    <subcellularLocation>
        <location evidence="1">Nucleus</location>
    </subcellularLocation>
</comment>
<evidence type="ECO:0000313" key="12">
    <source>
        <dbReference type="Proteomes" id="UP001370490"/>
    </source>
</evidence>
<dbReference type="Pfam" id="PF07887">
    <property type="entry name" value="Calmodulin_bind"/>
    <property type="match status" value="1"/>
</dbReference>
<dbReference type="InterPro" id="IPR046831">
    <property type="entry name" value="Calmodulin_bind_N"/>
</dbReference>
<evidence type="ECO:0000259" key="10">
    <source>
        <dbReference type="Pfam" id="PF20452"/>
    </source>
</evidence>
<organism evidence="11 12">
    <name type="scientific">Dillenia turbinata</name>
    <dbReference type="NCBI Taxonomy" id="194707"/>
    <lineage>
        <taxon>Eukaryota</taxon>
        <taxon>Viridiplantae</taxon>
        <taxon>Streptophyta</taxon>
        <taxon>Embryophyta</taxon>
        <taxon>Tracheophyta</taxon>
        <taxon>Spermatophyta</taxon>
        <taxon>Magnoliopsida</taxon>
        <taxon>eudicotyledons</taxon>
        <taxon>Gunneridae</taxon>
        <taxon>Pentapetalae</taxon>
        <taxon>Dilleniales</taxon>
        <taxon>Dilleniaceae</taxon>
        <taxon>Dillenia</taxon>
    </lineage>
</organism>